<evidence type="ECO:0000256" key="5">
    <source>
        <dbReference type="SAM" id="MobiDB-lite"/>
    </source>
</evidence>
<sequence>MPATTAAPVSKKRTSRTASGNDQQQNGANNGTKRPSTGDLKPMSLQEFYDLEDKEATARSQAEDEAQFTSECESLKKALTRFVDNPADDSAEELKNMMTLHMIKLRRLNRLTQFRNRKMRDRAAAERLRVEEQHLQLQNHRHEIEHLQKEVDRCLEFKSADQDIPLVPVDEFYTNAPADISKPDVTKSDNHQQRLARLGWELEERKGLSKQLQELQERKNLLASDIGAKEQRLESLKPLTQSIMEAARPMQEAMGIKLDGETQQREMAPLMPKELYVIGIQAQAYKDISRDEKFEVIFGGDVESAKKLSAALPTGKSASQTPEDADSGNEDEERREDGAEERAQRLSSRKRRATVSEAVERRRELALLAHPLHVVFIITCSDKTKVTLTFEYLSELRAVSVKCRLETDSAELSKLFATSGHVLYEETLLQQLFPGDTGLTCPNPVGQAKLEHLNIEYETYVNRIGFAFHWAQQLAGIKFADSTMTRMTREAFDRIQLCDLLQKIIRRVRRRLQTRLSLHAQITSLEGTKINLPKALIGHYPTKVLSRLTSWKALSSDDFKAHPATQSLQAVMTSDAFATGWFFSATMERGDAKMVTLVHVGDAFPDIAPLFILLLKTRATRTAADCSSLKTLEESVNCTFARSVPKAHMASLLCAQLQYLTSRLDILLEAESARQSTKDFAREHLFSRKARGPDRELPFAFQESSNSFSFS</sequence>
<reference evidence="7" key="1">
    <citation type="submission" date="2022-11" db="UniProtKB">
        <authorList>
            <consortium name="WormBaseParasite"/>
        </authorList>
    </citation>
    <scope>IDENTIFICATION</scope>
</reference>
<evidence type="ECO:0000256" key="4">
    <source>
        <dbReference type="SAM" id="Coils"/>
    </source>
</evidence>
<evidence type="ECO:0000256" key="2">
    <source>
        <dbReference type="ARBA" id="ARBA00008044"/>
    </source>
</evidence>
<dbReference type="WBParaSite" id="PSAMB.scaffold909size38770.g9727.t1">
    <property type="protein sequence ID" value="PSAMB.scaffold909size38770.g9727.t1"/>
    <property type="gene ID" value="PSAMB.scaffold909size38770.g9727"/>
</dbReference>
<feature type="compositionally biased region" description="Basic and acidic residues" evidence="5">
    <location>
        <begin position="335"/>
        <end position="344"/>
    </location>
</feature>
<feature type="region of interest" description="Disordered" evidence="5">
    <location>
        <begin position="309"/>
        <end position="354"/>
    </location>
</feature>
<dbReference type="GO" id="GO:0003729">
    <property type="term" value="F:mRNA binding"/>
    <property type="evidence" value="ECO:0007669"/>
    <property type="project" value="TreeGrafter"/>
</dbReference>
<keyword evidence="6" id="KW-1185">Reference proteome</keyword>
<feature type="compositionally biased region" description="Low complexity" evidence="5">
    <location>
        <begin position="20"/>
        <end position="31"/>
    </location>
</feature>
<evidence type="ECO:0000313" key="6">
    <source>
        <dbReference type="Proteomes" id="UP000887566"/>
    </source>
</evidence>
<keyword evidence="4" id="KW-0175">Coiled coil</keyword>
<comment type="subcellular location">
    <subcellularLocation>
        <location evidence="1">Nucleus</location>
    </subcellularLocation>
</comment>
<dbReference type="GO" id="GO:0006406">
    <property type="term" value="P:mRNA export from nucleus"/>
    <property type="evidence" value="ECO:0007669"/>
    <property type="project" value="TreeGrafter"/>
</dbReference>
<feature type="coiled-coil region" evidence="4">
    <location>
        <begin position="205"/>
        <end position="232"/>
    </location>
</feature>
<evidence type="ECO:0000256" key="1">
    <source>
        <dbReference type="ARBA" id="ARBA00004123"/>
    </source>
</evidence>
<dbReference type="InterPro" id="IPR019163">
    <property type="entry name" value="THO_Thoc5"/>
</dbReference>
<evidence type="ECO:0000313" key="7">
    <source>
        <dbReference type="WBParaSite" id="PSAMB.scaffold909size38770.g9727.t1"/>
    </source>
</evidence>
<keyword evidence="3" id="KW-0539">Nucleus</keyword>
<evidence type="ECO:0000256" key="3">
    <source>
        <dbReference type="ARBA" id="ARBA00023242"/>
    </source>
</evidence>
<name>A0A914XJZ9_9BILA</name>
<dbReference type="Pfam" id="PF09766">
    <property type="entry name" value="FmiP_Thoc5"/>
    <property type="match status" value="1"/>
</dbReference>
<feature type="compositionally biased region" description="Acidic residues" evidence="5">
    <location>
        <begin position="323"/>
        <end position="334"/>
    </location>
</feature>
<dbReference type="PANTHER" id="PTHR13375:SF3">
    <property type="entry name" value="THO COMPLEX SUBUNIT 5 HOMOLOG"/>
    <property type="match status" value="1"/>
</dbReference>
<dbReference type="AlphaFoldDB" id="A0A914XJZ9"/>
<comment type="similarity">
    <text evidence="2">Belongs to the THOC5 family.</text>
</comment>
<dbReference type="Proteomes" id="UP000887566">
    <property type="component" value="Unplaced"/>
</dbReference>
<proteinExistence type="inferred from homology"/>
<protein>
    <submittedName>
        <fullName evidence="7">THO complex subunit 5</fullName>
    </submittedName>
</protein>
<accession>A0A914XJZ9</accession>
<feature type="region of interest" description="Disordered" evidence="5">
    <location>
        <begin position="1"/>
        <end position="43"/>
    </location>
</feature>
<organism evidence="6 7">
    <name type="scientific">Plectus sambesii</name>
    <dbReference type="NCBI Taxonomy" id="2011161"/>
    <lineage>
        <taxon>Eukaryota</taxon>
        <taxon>Metazoa</taxon>
        <taxon>Ecdysozoa</taxon>
        <taxon>Nematoda</taxon>
        <taxon>Chromadorea</taxon>
        <taxon>Plectida</taxon>
        <taxon>Plectina</taxon>
        <taxon>Plectoidea</taxon>
        <taxon>Plectidae</taxon>
        <taxon>Plectus</taxon>
    </lineage>
</organism>
<dbReference type="GO" id="GO:0000445">
    <property type="term" value="C:THO complex part of transcription export complex"/>
    <property type="evidence" value="ECO:0007669"/>
    <property type="project" value="TreeGrafter"/>
</dbReference>
<dbReference type="PANTHER" id="PTHR13375">
    <property type="entry name" value="FMS INTERACTING PROTEIN"/>
    <property type="match status" value="1"/>
</dbReference>